<name>A0A532V1Z2_UNCL8</name>
<dbReference type="InterPro" id="IPR011042">
    <property type="entry name" value="6-blade_b-propeller_TolB-like"/>
</dbReference>
<dbReference type="GO" id="GO:0008270">
    <property type="term" value="F:zinc ion binding"/>
    <property type="evidence" value="ECO:0007669"/>
    <property type="project" value="UniProtKB-KW"/>
</dbReference>
<gene>
    <name evidence="1" type="ORF">CEE37_06080</name>
</gene>
<evidence type="ECO:0000313" key="2">
    <source>
        <dbReference type="Proteomes" id="UP000319619"/>
    </source>
</evidence>
<dbReference type="SUPFAM" id="SSF101898">
    <property type="entry name" value="NHL repeat"/>
    <property type="match status" value="1"/>
</dbReference>
<reference evidence="1 2" key="1">
    <citation type="submission" date="2017-06" db="EMBL/GenBank/DDBJ databases">
        <title>Novel microbial phyla capable of carbon fixation and sulfur reduction in deep-sea sediments.</title>
        <authorList>
            <person name="Huang J."/>
            <person name="Baker B."/>
            <person name="Wang Y."/>
        </authorList>
    </citation>
    <scope>NUCLEOTIDE SEQUENCE [LARGE SCALE GENOMIC DNA]</scope>
    <source>
        <strain evidence="1">B3_LCP</strain>
    </source>
</reference>
<dbReference type="PANTHER" id="PTHR24104:SF25">
    <property type="entry name" value="PROTEIN LIN-41"/>
    <property type="match status" value="1"/>
</dbReference>
<evidence type="ECO:0000313" key="1">
    <source>
        <dbReference type="EMBL" id="TKJ41231.1"/>
    </source>
</evidence>
<dbReference type="AlphaFoldDB" id="A0A532V1Z2"/>
<organism evidence="1 2">
    <name type="scientific">candidate division LCP-89 bacterium B3_LCP</name>
    <dbReference type="NCBI Taxonomy" id="2012998"/>
    <lineage>
        <taxon>Bacteria</taxon>
        <taxon>Pseudomonadati</taxon>
        <taxon>Bacteria division LCP-89</taxon>
    </lineage>
</organism>
<proteinExistence type="predicted"/>
<dbReference type="CDD" id="cd05819">
    <property type="entry name" value="NHL"/>
    <property type="match status" value="1"/>
</dbReference>
<comment type="caution">
    <text evidence="1">The sequence shown here is derived from an EMBL/GenBank/DDBJ whole genome shotgun (WGS) entry which is preliminary data.</text>
</comment>
<dbReference type="Proteomes" id="UP000319619">
    <property type="component" value="Unassembled WGS sequence"/>
</dbReference>
<sequence length="233" mass="25598">MNLDGGALRHIGGPGSGNDQFSDPSDICAYSGLDIFIADSGNDRIVRLDRNLNYLAQFHTLDRTQSDLTFERPQSVLLGRRGDLFIADGSNDRILKIDPSGQPIFSFGYYGGGVGPISEPKRIEPAPDGSLHVLDICGRVTHFDEYGGYLSATTAVLAGSPTGLAISESAIWVCSDSLLWIYDHYQRQTAVFTPEELKIEASVTFVDIAIRRENIWLLDSDGSIHHYQFSIVK</sequence>
<dbReference type="PANTHER" id="PTHR24104">
    <property type="entry name" value="E3 UBIQUITIN-PROTEIN LIGASE NHLRC1-RELATED"/>
    <property type="match status" value="1"/>
</dbReference>
<dbReference type="InterPro" id="IPR050952">
    <property type="entry name" value="TRIM-NHL_E3_ligases"/>
</dbReference>
<dbReference type="Gene3D" id="2.120.10.30">
    <property type="entry name" value="TolB, C-terminal domain"/>
    <property type="match status" value="2"/>
</dbReference>
<accession>A0A532V1Z2</accession>
<dbReference type="EMBL" id="NJBN01000003">
    <property type="protein sequence ID" value="TKJ41231.1"/>
    <property type="molecule type" value="Genomic_DNA"/>
</dbReference>
<protein>
    <submittedName>
        <fullName evidence="1">Uncharacterized protein</fullName>
    </submittedName>
</protein>